<comment type="caution">
    <text evidence="2">The sequence shown here is derived from an EMBL/GenBank/DDBJ whole genome shotgun (WGS) entry which is preliminary data.</text>
</comment>
<proteinExistence type="predicted"/>
<protein>
    <submittedName>
        <fullName evidence="2">Uncharacterized protein</fullName>
    </submittedName>
</protein>
<dbReference type="EMBL" id="JAJVKT010000025">
    <property type="protein sequence ID" value="MCE7510533.1"/>
    <property type="molecule type" value="Genomic_DNA"/>
</dbReference>
<dbReference type="KEGG" id="axe:P40_07530"/>
<gene>
    <name evidence="2" type="ORF">LZG35_18000</name>
</gene>
<accession>A0A9Q3W9D0</accession>
<reference evidence="2" key="1">
    <citation type="submission" date="2022-01" db="EMBL/GenBank/DDBJ databases">
        <authorList>
            <person name="Karlyshev A.V."/>
            <person name="Jaspars M."/>
        </authorList>
    </citation>
    <scope>NUCLEOTIDE SEQUENCE</scope>
    <source>
        <strain evidence="2">AGSA3-2</strain>
    </source>
</reference>
<name>A0A9Q3W9D0_9GAMM</name>
<evidence type="ECO:0000313" key="2">
    <source>
        <dbReference type="EMBL" id="MCE7510533.1"/>
    </source>
</evidence>
<sequence>MSASRLVALLLGLTAVILAAWFFFGFDEMWRLIPTGLLIGFAYAALKTAASKGEDGSGKQ</sequence>
<organism evidence="2 3">
    <name type="scientific">Alloalcanivorax xenomutans</name>
    <dbReference type="NCBI Taxonomy" id="1094342"/>
    <lineage>
        <taxon>Bacteria</taxon>
        <taxon>Pseudomonadati</taxon>
        <taxon>Pseudomonadota</taxon>
        <taxon>Gammaproteobacteria</taxon>
        <taxon>Oceanospirillales</taxon>
        <taxon>Alcanivoracaceae</taxon>
        <taxon>Alloalcanivorax</taxon>
    </lineage>
</organism>
<keyword evidence="1" id="KW-0812">Transmembrane</keyword>
<keyword evidence="3" id="KW-1185">Reference proteome</keyword>
<dbReference type="Proteomes" id="UP001107961">
    <property type="component" value="Unassembled WGS sequence"/>
</dbReference>
<evidence type="ECO:0000256" key="1">
    <source>
        <dbReference type="SAM" id="Phobius"/>
    </source>
</evidence>
<evidence type="ECO:0000313" key="3">
    <source>
        <dbReference type="Proteomes" id="UP001107961"/>
    </source>
</evidence>
<dbReference type="RefSeq" id="WP_022994011.1">
    <property type="nucleotide sequence ID" value="NZ_CBDDTQ010000001.1"/>
</dbReference>
<keyword evidence="1" id="KW-1133">Transmembrane helix</keyword>
<dbReference type="GeneID" id="94686271"/>
<dbReference type="AlphaFoldDB" id="A0A9Q3W9D0"/>
<keyword evidence="1" id="KW-0472">Membrane</keyword>
<feature type="transmembrane region" description="Helical" evidence="1">
    <location>
        <begin position="29"/>
        <end position="46"/>
    </location>
</feature>